<organism evidence="1 2">
    <name type="scientific">Trichonephila clavata</name>
    <name type="common">Joro spider</name>
    <name type="synonym">Nephila clavata</name>
    <dbReference type="NCBI Taxonomy" id="2740835"/>
    <lineage>
        <taxon>Eukaryota</taxon>
        <taxon>Metazoa</taxon>
        <taxon>Ecdysozoa</taxon>
        <taxon>Arthropoda</taxon>
        <taxon>Chelicerata</taxon>
        <taxon>Arachnida</taxon>
        <taxon>Araneae</taxon>
        <taxon>Araneomorphae</taxon>
        <taxon>Entelegynae</taxon>
        <taxon>Araneoidea</taxon>
        <taxon>Nephilidae</taxon>
        <taxon>Trichonephila</taxon>
    </lineage>
</organism>
<reference evidence="1" key="1">
    <citation type="submission" date="2020-07" db="EMBL/GenBank/DDBJ databases">
        <title>Multicomponent nature underlies the extraordinary mechanical properties of spider dragline silk.</title>
        <authorList>
            <person name="Kono N."/>
            <person name="Nakamura H."/>
            <person name="Mori M."/>
            <person name="Yoshida Y."/>
            <person name="Ohtoshi R."/>
            <person name="Malay A.D."/>
            <person name="Moran D.A.P."/>
            <person name="Tomita M."/>
            <person name="Numata K."/>
            <person name="Arakawa K."/>
        </authorList>
    </citation>
    <scope>NUCLEOTIDE SEQUENCE</scope>
</reference>
<evidence type="ECO:0000313" key="2">
    <source>
        <dbReference type="Proteomes" id="UP000887116"/>
    </source>
</evidence>
<dbReference type="EMBL" id="BMAO01002396">
    <property type="protein sequence ID" value="GFQ80413.1"/>
    <property type="molecule type" value="Genomic_DNA"/>
</dbReference>
<name>A0A8X6GDX4_TRICU</name>
<dbReference type="Proteomes" id="UP000887116">
    <property type="component" value="Unassembled WGS sequence"/>
</dbReference>
<proteinExistence type="predicted"/>
<comment type="caution">
    <text evidence="1">The sequence shown here is derived from an EMBL/GenBank/DDBJ whole genome shotgun (WGS) entry which is preliminary data.</text>
</comment>
<dbReference type="OrthoDB" id="6439002at2759"/>
<sequence length="120" mass="13707">MCEVVIGRETGTKKFMCPFLHPPALFQNVPYYPSAAEKKRAQITDDNLSFRFPVRLEEGNRMRIPVSWSTPLHPHKSSEGLLCCTPGGSSFTIKAASPLCDKRMPKDYRRIFFFHVVMTL</sequence>
<protein>
    <submittedName>
        <fullName evidence="1">Uncharacterized protein</fullName>
    </submittedName>
</protein>
<gene>
    <name evidence="1" type="ORF">TNCT_407571</name>
</gene>
<dbReference type="AlphaFoldDB" id="A0A8X6GDX4"/>
<accession>A0A8X6GDX4</accession>
<keyword evidence="2" id="KW-1185">Reference proteome</keyword>
<evidence type="ECO:0000313" key="1">
    <source>
        <dbReference type="EMBL" id="GFQ80413.1"/>
    </source>
</evidence>